<dbReference type="PANTHER" id="PTHR12526:SF618">
    <property type="entry name" value="GLYCOSYLTRANSFERASE, FAMILY 4"/>
    <property type="match status" value="1"/>
</dbReference>
<dbReference type="PANTHER" id="PTHR12526">
    <property type="entry name" value="GLYCOSYLTRANSFERASE"/>
    <property type="match status" value="1"/>
</dbReference>
<gene>
    <name evidence="3" type="ORF">UV59_C0036G0015</name>
</gene>
<dbReference type="Pfam" id="PF00534">
    <property type="entry name" value="Glycos_transf_1"/>
    <property type="match status" value="1"/>
</dbReference>
<dbReference type="GO" id="GO:0016757">
    <property type="term" value="F:glycosyltransferase activity"/>
    <property type="evidence" value="ECO:0007669"/>
    <property type="project" value="InterPro"/>
</dbReference>
<dbReference type="AlphaFoldDB" id="A0A0G1CD68"/>
<feature type="domain" description="Glycosyl transferase family 1" evidence="1">
    <location>
        <begin position="170"/>
        <end position="328"/>
    </location>
</feature>
<evidence type="ECO:0000313" key="3">
    <source>
        <dbReference type="EMBL" id="KKS83590.1"/>
    </source>
</evidence>
<dbReference type="STRING" id="1618436.UV59_C0036G0015"/>
<dbReference type="Proteomes" id="UP000034543">
    <property type="component" value="Unassembled WGS sequence"/>
</dbReference>
<evidence type="ECO:0000313" key="4">
    <source>
        <dbReference type="Proteomes" id="UP000034543"/>
    </source>
</evidence>
<organism evidence="3 4">
    <name type="scientific">Candidatus Gottesmanbacteria bacterium GW2011_GWA1_43_11</name>
    <dbReference type="NCBI Taxonomy" id="1618436"/>
    <lineage>
        <taxon>Bacteria</taxon>
        <taxon>Candidatus Gottesmaniibacteriota</taxon>
    </lineage>
</organism>
<evidence type="ECO:0000259" key="2">
    <source>
        <dbReference type="Pfam" id="PF13439"/>
    </source>
</evidence>
<accession>A0A0G1CD68</accession>
<dbReference type="SUPFAM" id="SSF53756">
    <property type="entry name" value="UDP-Glycosyltransferase/glycogen phosphorylase"/>
    <property type="match status" value="1"/>
</dbReference>
<dbReference type="InterPro" id="IPR028098">
    <property type="entry name" value="Glyco_trans_4-like_N"/>
</dbReference>
<reference evidence="3 4" key="1">
    <citation type="journal article" date="2015" name="Nature">
        <title>rRNA introns, odd ribosomes, and small enigmatic genomes across a large radiation of phyla.</title>
        <authorList>
            <person name="Brown C.T."/>
            <person name="Hug L.A."/>
            <person name="Thomas B.C."/>
            <person name="Sharon I."/>
            <person name="Castelle C.J."/>
            <person name="Singh A."/>
            <person name="Wilkins M.J."/>
            <person name="Williams K.H."/>
            <person name="Banfield J.F."/>
        </authorList>
    </citation>
    <scope>NUCLEOTIDE SEQUENCE [LARGE SCALE GENOMIC DNA]</scope>
</reference>
<name>A0A0G1CD68_9BACT</name>
<keyword evidence="3" id="KW-0808">Transferase</keyword>
<dbReference type="Pfam" id="PF13439">
    <property type="entry name" value="Glyco_transf_4"/>
    <property type="match status" value="1"/>
</dbReference>
<dbReference type="EMBL" id="LCFB01000036">
    <property type="protein sequence ID" value="KKS83590.1"/>
    <property type="molecule type" value="Genomic_DNA"/>
</dbReference>
<protein>
    <submittedName>
        <fullName evidence="3">Glycosyltransferase</fullName>
    </submittedName>
</protein>
<feature type="domain" description="Glycosyltransferase subfamily 4-like N-terminal" evidence="2">
    <location>
        <begin position="17"/>
        <end position="164"/>
    </location>
</feature>
<evidence type="ECO:0000259" key="1">
    <source>
        <dbReference type="Pfam" id="PF00534"/>
    </source>
</evidence>
<sequence length="367" mass="41887">MLIFYPRYLPGTGKSPVELYLYELAKRWVNEGNRVTIFCSNLKKGTSFSEQDGIQILRRGSSFSVYIWAALHYLTQFKGKYDVIIDCEHRFPFFTPLYADLPVIYFAHPFVHELGRLNRLLKFIETTLIPRVYRHAGVVTLSTAHKKVLTKKLRLLRSIKTIFPGTVRNKQVTKKSKHPLIVYNGNLAHELAFECLVKTFRKVLIQRPRATLTILDPNKKLAQELKKELPVQSVTFASQLSDEQKTRLLGRAWVAVNTSPIAESGSTVLEANSCGTPVVCADTPGVSELVRNGLSGFVVPVGDDYAFARAINRILSHTYIRERMENLAIAWAEKFSWETTAHQFLKFIKSFTRPRVRPRRTSTSLAR</sequence>
<comment type="caution">
    <text evidence="3">The sequence shown here is derived from an EMBL/GenBank/DDBJ whole genome shotgun (WGS) entry which is preliminary data.</text>
</comment>
<dbReference type="InterPro" id="IPR001296">
    <property type="entry name" value="Glyco_trans_1"/>
</dbReference>
<proteinExistence type="predicted"/>
<dbReference type="Gene3D" id="3.40.50.2000">
    <property type="entry name" value="Glycogen Phosphorylase B"/>
    <property type="match status" value="2"/>
</dbReference>
<dbReference type="CDD" id="cd03801">
    <property type="entry name" value="GT4_PimA-like"/>
    <property type="match status" value="1"/>
</dbReference>